<keyword evidence="3" id="KW-0342">GTP-binding</keyword>
<evidence type="ECO:0000256" key="4">
    <source>
        <dbReference type="SAM" id="Coils"/>
    </source>
</evidence>
<dbReference type="PROSITE" id="PS51720">
    <property type="entry name" value="G_AIG1"/>
    <property type="match status" value="1"/>
</dbReference>
<dbReference type="Proteomes" id="UP001152320">
    <property type="component" value="Unassembled WGS sequence"/>
</dbReference>
<evidence type="ECO:0000313" key="7">
    <source>
        <dbReference type="Proteomes" id="UP001152320"/>
    </source>
</evidence>
<dbReference type="SUPFAM" id="SSF52540">
    <property type="entry name" value="P-loop containing nucleoside triphosphate hydrolases"/>
    <property type="match status" value="1"/>
</dbReference>
<feature type="domain" description="AIG1-type G" evidence="5">
    <location>
        <begin position="53"/>
        <end position="264"/>
    </location>
</feature>
<dbReference type="InterPro" id="IPR045058">
    <property type="entry name" value="GIMA/IAN/Toc"/>
</dbReference>
<dbReference type="EMBL" id="JAIZAY010000024">
    <property type="protein sequence ID" value="KAJ8019399.1"/>
    <property type="molecule type" value="Genomic_DNA"/>
</dbReference>
<organism evidence="6 7">
    <name type="scientific">Holothuria leucospilota</name>
    <name type="common">Black long sea cucumber</name>
    <name type="synonym">Mertensiothuria leucospilota</name>
    <dbReference type="NCBI Taxonomy" id="206669"/>
    <lineage>
        <taxon>Eukaryota</taxon>
        <taxon>Metazoa</taxon>
        <taxon>Echinodermata</taxon>
        <taxon>Eleutherozoa</taxon>
        <taxon>Echinozoa</taxon>
        <taxon>Holothuroidea</taxon>
        <taxon>Aspidochirotacea</taxon>
        <taxon>Aspidochirotida</taxon>
        <taxon>Holothuriidae</taxon>
        <taxon>Holothuria</taxon>
    </lineage>
</organism>
<dbReference type="InterPro" id="IPR006703">
    <property type="entry name" value="G_AIG1"/>
</dbReference>
<evidence type="ECO:0000256" key="3">
    <source>
        <dbReference type="ARBA" id="ARBA00023134"/>
    </source>
</evidence>
<accession>A0A9Q1BBT8</accession>
<evidence type="ECO:0000256" key="1">
    <source>
        <dbReference type="ARBA" id="ARBA00008535"/>
    </source>
</evidence>
<comment type="similarity">
    <text evidence="1">Belongs to the TRAFAC class TrmE-Era-EngA-EngB-Septin-like GTPase superfamily. AIG1/Toc34/Toc159-like paraseptin GTPase family. IAN subfamily.</text>
</comment>
<protein>
    <submittedName>
        <fullName evidence="6">GTPase IMAP family member 4</fullName>
    </submittedName>
</protein>
<keyword evidence="7" id="KW-1185">Reference proteome</keyword>
<dbReference type="Gene3D" id="3.40.50.300">
    <property type="entry name" value="P-loop containing nucleotide triphosphate hydrolases"/>
    <property type="match status" value="1"/>
</dbReference>
<evidence type="ECO:0000313" key="6">
    <source>
        <dbReference type="EMBL" id="KAJ8019399.1"/>
    </source>
</evidence>
<gene>
    <name evidence="6" type="ORF">HOLleu_42039</name>
</gene>
<name>A0A9Q1BBT8_HOLLE</name>
<feature type="coiled-coil region" evidence="4">
    <location>
        <begin position="327"/>
        <end position="380"/>
    </location>
</feature>
<reference evidence="6" key="1">
    <citation type="submission" date="2021-10" db="EMBL/GenBank/DDBJ databases">
        <title>Tropical sea cucumber genome reveals ecological adaptation and Cuvierian tubules defense mechanism.</title>
        <authorList>
            <person name="Chen T."/>
        </authorList>
    </citation>
    <scope>NUCLEOTIDE SEQUENCE</scope>
    <source>
        <strain evidence="6">Nanhai2018</strain>
        <tissue evidence="6">Muscle</tissue>
    </source>
</reference>
<dbReference type="PANTHER" id="PTHR10903:SF184">
    <property type="entry name" value="GTP-BINDING PROTEIN A"/>
    <property type="match status" value="1"/>
</dbReference>
<keyword evidence="4" id="KW-0175">Coiled coil</keyword>
<dbReference type="PANTHER" id="PTHR10903">
    <property type="entry name" value="GTPASE, IMAP FAMILY MEMBER-RELATED"/>
    <property type="match status" value="1"/>
</dbReference>
<dbReference type="InterPro" id="IPR027417">
    <property type="entry name" value="P-loop_NTPase"/>
</dbReference>
<evidence type="ECO:0000256" key="2">
    <source>
        <dbReference type="ARBA" id="ARBA00022741"/>
    </source>
</evidence>
<dbReference type="Pfam" id="PF04548">
    <property type="entry name" value="AIG1"/>
    <property type="match status" value="1"/>
</dbReference>
<dbReference type="AlphaFoldDB" id="A0A9Q1BBT8"/>
<dbReference type="GO" id="GO:0005525">
    <property type="term" value="F:GTP binding"/>
    <property type="evidence" value="ECO:0007669"/>
    <property type="project" value="UniProtKB-KW"/>
</dbReference>
<dbReference type="OrthoDB" id="5985928at2759"/>
<comment type="caution">
    <text evidence="6">The sequence shown here is derived from an EMBL/GenBank/DDBJ whole genome shotgun (WGS) entry which is preliminary data.</text>
</comment>
<evidence type="ECO:0000259" key="5">
    <source>
        <dbReference type="PROSITE" id="PS51720"/>
    </source>
</evidence>
<sequence length="408" mass="47037">MDLEFIDKDEYEENKDDEEELSFLIRQGKRNFRNIVKIYSLKQNLNYQIPSSSDDLRIAVVGKTGVGKSATANAILGEELFKDASKADSVTFESTCFTKEINGRSVSVIDTPGLQDTSRQQDEVLREIARIMKIFHNGVHVFVYVMNMASPRFTEEDMSSLYAIEVAKFGNNMKKYRMLVYTHAESHLNKQMDLEAFCEKQKQDHDVITGFLKELDDNIVAVNNHSKIPAELKRNQNVMLGLADKITKLNKKAVYTNKMFEAAAEERKKCVDRMLGRGFNPVVIKTVEIVIDESPSITRKRGALVNAVRKRLEEDVNRDEKILQLRMTRLAEEIKTIKLEANKMAKKEEVEQHHLQRKREKRLRETKEALKGNVIEQQAEEIGETHVGILKTLQSKLRSLKIWQKYKV</sequence>
<keyword evidence="2" id="KW-0547">Nucleotide-binding</keyword>
<proteinExistence type="inferred from homology"/>